<dbReference type="EMBL" id="FQYP01000008">
    <property type="protein sequence ID" value="SHJ37943.1"/>
    <property type="molecule type" value="Genomic_DNA"/>
</dbReference>
<proteinExistence type="predicted"/>
<keyword evidence="2" id="KW-0346">Stress response</keyword>
<evidence type="ECO:0000259" key="1">
    <source>
        <dbReference type="Pfam" id="PF03724"/>
    </source>
</evidence>
<dbReference type="InterPro" id="IPR053147">
    <property type="entry name" value="Hsp_HslJ-like"/>
</dbReference>
<sequence length="146" mass="16505">MKFIYFLLFILSATTPKNCNKNAHLSKADTQHHETQVLSNKIGILELNGKDVSQEKLFIVFNKEDQRASGFSGCNTFSCKYTEEGDTISLGIAIASKMYCAEKDQLESDFFAAFSLIQKKRVKENTIYLEDDNNNVIVKGSFILDE</sequence>
<name>A0A1M6IU06_9FLAO</name>
<dbReference type="AlphaFoldDB" id="A0A1M6IU06"/>
<organism evidence="2 3">
    <name type="scientific">Aquimarina spongiae</name>
    <dbReference type="NCBI Taxonomy" id="570521"/>
    <lineage>
        <taxon>Bacteria</taxon>
        <taxon>Pseudomonadati</taxon>
        <taxon>Bacteroidota</taxon>
        <taxon>Flavobacteriia</taxon>
        <taxon>Flavobacteriales</taxon>
        <taxon>Flavobacteriaceae</taxon>
        <taxon>Aquimarina</taxon>
    </lineage>
</organism>
<dbReference type="PANTHER" id="PTHR35535">
    <property type="entry name" value="HEAT SHOCK PROTEIN HSLJ"/>
    <property type="match status" value="1"/>
</dbReference>
<dbReference type="Proteomes" id="UP000184432">
    <property type="component" value="Unassembled WGS sequence"/>
</dbReference>
<feature type="domain" description="DUF306" evidence="1">
    <location>
        <begin position="46"/>
        <end position="137"/>
    </location>
</feature>
<dbReference type="PANTHER" id="PTHR35535:SF1">
    <property type="entry name" value="HEAT SHOCK PROTEIN HSLJ"/>
    <property type="match status" value="1"/>
</dbReference>
<evidence type="ECO:0000313" key="2">
    <source>
        <dbReference type="EMBL" id="SHJ37943.1"/>
    </source>
</evidence>
<evidence type="ECO:0000313" key="3">
    <source>
        <dbReference type="Proteomes" id="UP000184432"/>
    </source>
</evidence>
<dbReference type="STRING" id="570521.SAMN04488508_10868"/>
<accession>A0A1M6IU06</accession>
<dbReference type="RefSeq" id="WP_073318898.1">
    <property type="nucleotide sequence ID" value="NZ_FQYP01000008.1"/>
</dbReference>
<reference evidence="3" key="1">
    <citation type="submission" date="2016-11" db="EMBL/GenBank/DDBJ databases">
        <authorList>
            <person name="Varghese N."/>
            <person name="Submissions S."/>
        </authorList>
    </citation>
    <scope>NUCLEOTIDE SEQUENCE [LARGE SCALE GENOMIC DNA]</scope>
    <source>
        <strain evidence="3">DSM 22623</strain>
    </source>
</reference>
<dbReference type="Gene3D" id="2.40.128.270">
    <property type="match status" value="1"/>
</dbReference>
<dbReference type="InterPro" id="IPR005184">
    <property type="entry name" value="DUF306_Meta_HslJ"/>
</dbReference>
<dbReference type="OrthoDB" id="1432946at2"/>
<gene>
    <name evidence="2" type="ORF">SAMN04488508_10868</name>
</gene>
<keyword evidence="3" id="KW-1185">Reference proteome</keyword>
<protein>
    <submittedName>
        <fullName evidence="2">Heat shock protein HslJ</fullName>
    </submittedName>
</protein>
<dbReference type="Pfam" id="PF03724">
    <property type="entry name" value="META"/>
    <property type="match status" value="1"/>
</dbReference>
<dbReference type="InterPro" id="IPR038670">
    <property type="entry name" value="HslJ-like_sf"/>
</dbReference>